<dbReference type="Proteomes" id="UP000695022">
    <property type="component" value="Unplaced"/>
</dbReference>
<comment type="cofactor">
    <cofactor evidence="5">
        <name>a divalent metal cation</name>
        <dbReference type="ChEBI" id="CHEBI:60240"/>
    </cofactor>
    <text evidence="5">Binds 2 divalent metal cations per subunit. Site 1 may preferentially bind zinc ions, while site 2 has a preference for magnesium and/or manganese ions.</text>
</comment>
<dbReference type="Pfam" id="PF01590">
    <property type="entry name" value="GAF"/>
    <property type="match status" value="1"/>
</dbReference>
<dbReference type="PANTHER" id="PTHR11347">
    <property type="entry name" value="CYCLIC NUCLEOTIDE PHOSPHODIESTERASE"/>
    <property type="match status" value="1"/>
</dbReference>
<dbReference type="PROSITE" id="PS51845">
    <property type="entry name" value="PDEASE_I_2"/>
    <property type="match status" value="1"/>
</dbReference>
<evidence type="ECO:0000313" key="8">
    <source>
        <dbReference type="Proteomes" id="UP000695022"/>
    </source>
</evidence>
<accession>A0ABM1E6Y6</accession>
<dbReference type="PROSITE" id="PS00126">
    <property type="entry name" value="PDEASE_I_1"/>
    <property type="match status" value="1"/>
</dbReference>
<feature type="region of interest" description="Disordered" evidence="6">
    <location>
        <begin position="412"/>
        <end position="441"/>
    </location>
</feature>
<feature type="domain" description="PDEase" evidence="7">
    <location>
        <begin position="92"/>
        <end position="415"/>
    </location>
</feature>
<dbReference type="Gene3D" id="1.10.1300.10">
    <property type="entry name" value="3'5'-cyclic nucleotide phosphodiesterase, catalytic domain"/>
    <property type="match status" value="1"/>
</dbReference>
<keyword evidence="3 5" id="KW-0479">Metal-binding</keyword>
<evidence type="ECO:0000259" key="7">
    <source>
        <dbReference type="PROSITE" id="PS51845"/>
    </source>
</evidence>
<dbReference type="Gene3D" id="3.30.450.40">
    <property type="match status" value="1"/>
</dbReference>
<sequence>MQAGEGDGTETRTKSVLCMPIYNNENKVIGVAQMINKRNADYFSEQDRNIFEAFAIFSGLGIHNTQMYEMAEQLMAKQKVALEVLSYHATAQDHEVERLSKSTVPLAEEFKLYEFEFSDLDLTDDLTCLATIRMFIEFDLLVKFSIPYEVMCRWVLSVKKNYRPVTYHNWRHAFNVTQTMFTMMKVGAMQRHFNDLELLGLLVACLCHDLDHRGTNNAFQTKTTSPLATLYGTSTMEHHHFDHSVMILNSEGNNIFQALSSDDYRILIKVLEHAILSTDLALYFKKKGDFVSMVEGGERDFIDDSRRELLRGMMMTACDVSAISKPWKVQRQVAELVSSEFFEQGDLEKNVLHEQPIAMMDREKKDDLPKMQVGFIDAICIPVYKKFAEIQPNLQPLMNGVLTNRHNWQTLAEENERKKEGRSVMSDHGRRASSRSSGAETVCLRHSLPRTPTPCTTDSTDNLHSVTTYERQQGNWQPPPTESKDAEPKSVAAKCVIYSVDVSPYYYCALLELMCVVNGIYMLISEVH</sequence>
<feature type="region of interest" description="Disordered" evidence="6">
    <location>
        <begin position="468"/>
        <end position="488"/>
    </location>
</feature>
<evidence type="ECO:0000256" key="2">
    <source>
        <dbReference type="ARBA" id="ARBA00022535"/>
    </source>
</evidence>
<dbReference type="InterPro" id="IPR003607">
    <property type="entry name" value="HD/PDEase_dom"/>
</dbReference>
<name>A0ABM1E6Y6_PRICU</name>
<evidence type="ECO:0000256" key="3">
    <source>
        <dbReference type="ARBA" id="ARBA00022723"/>
    </source>
</evidence>
<evidence type="ECO:0000256" key="1">
    <source>
        <dbReference type="ARBA" id="ARBA00007648"/>
    </source>
</evidence>
<keyword evidence="8" id="KW-1185">Reference proteome</keyword>
<dbReference type="PRINTS" id="PR00387">
    <property type="entry name" value="PDIESTERASE1"/>
</dbReference>
<dbReference type="CDD" id="cd00077">
    <property type="entry name" value="HDc"/>
    <property type="match status" value="1"/>
</dbReference>
<evidence type="ECO:0000256" key="6">
    <source>
        <dbReference type="SAM" id="MobiDB-lite"/>
    </source>
</evidence>
<comment type="similarity">
    <text evidence="1 5">Belongs to the cyclic nucleotide phosphodiesterase family.</text>
</comment>
<dbReference type="SUPFAM" id="SSF55781">
    <property type="entry name" value="GAF domain-like"/>
    <property type="match status" value="1"/>
</dbReference>
<dbReference type="EC" id="3.1.4.-" evidence="5"/>
<reference evidence="9" key="1">
    <citation type="submission" date="2025-08" db="UniProtKB">
        <authorList>
            <consortium name="RefSeq"/>
        </authorList>
    </citation>
    <scope>IDENTIFICATION</scope>
</reference>
<dbReference type="InterPro" id="IPR003018">
    <property type="entry name" value="GAF"/>
</dbReference>
<keyword evidence="4 5" id="KW-0378">Hydrolase</keyword>
<dbReference type="RefSeq" id="XP_014667957.1">
    <property type="nucleotide sequence ID" value="XM_014812471.1"/>
</dbReference>
<evidence type="ECO:0000313" key="9">
    <source>
        <dbReference type="RefSeq" id="XP_014667957.1"/>
    </source>
</evidence>
<dbReference type="GeneID" id="106809407"/>
<dbReference type="InterPro" id="IPR036971">
    <property type="entry name" value="PDEase_catalytic_dom_sf"/>
</dbReference>
<protein>
    <recommendedName>
        <fullName evidence="5">Phosphodiesterase</fullName>
        <ecNumber evidence="5">3.1.4.-</ecNumber>
    </recommendedName>
</protein>
<organism evidence="8 9">
    <name type="scientific">Priapulus caudatus</name>
    <name type="common">Priapulid worm</name>
    <dbReference type="NCBI Taxonomy" id="37621"/>
    <lineage>
        <taxon>Eukaryota</taxon>
        <taxon>Metazoa</taxon>
        <taxon>Ecdysozoa</taxon>
        <taxon>Scalidophora</taxon>
        <taxon>Priapulida</taxon>
        <taxon>Priapulimorpha</taxon>
        <taxon>Priapulimorphida</taxon>
        <taxon>Priapulidae</taxon>
        <taxon>Priapulus</taxon>
    </lineage>
</organism>
<dbReference type="SUPFAM" id="SSF109604">
    <property type="entry name" value="HD-domain/PDEase-like"/>
    <property type="match status" value="1"/>
</dbReference>
<proteinExistence type="inferred from homology"/>
<evidence type="ECO:0000256" key="5">
    <source>
        <dbReference type="RuleBase" id="RU363067"/>
    </source>
</evidence>
<dbReference type="Pfam" id="PF00233">
    <property type="entry name" value="PDEase_I"/>
    <property type="match status" value="1"/>
</dbReference>
<evidence type="ECO:0000256" key="4">
    <source>
        <dbReference type="ARBA" id="ARBA00022801"/>
    </source>
</evidence>
<dbReference type="InterPro" id="IPR023088">
    <property type="entry name" value="PDEase"/>
</dbReference>
<feature type="compositionally biased region" description="Basic and acidic residues" evidence="6">
    <location>
        <begin position="414"/>
        <end position="430"/>
    </location>
</feature>
<gene>
    <name evidence="9" type="primary">LOC106809407</name>
</gene>
<dbReference type="InterPro" id="IPR029016">
    <property type="entry name" value="GAF-like_dom_sf"/>
</dbReference>
<keyword evidence="2" id="KW-0140">cGMP</keyword>
<dbReference type="InterPro" id="IPR002073">
    <property type="entry name" value="PDEase_catalytic_dom"/>
</dbReference>
<dbReference type="SMART" id="SM00471">
    <property type="entry name" value="HDc"/>
    <property type="match status" value="1"/>
</dbReference>
<dbReference type="InterPro" id="IPR023174">
    <property type="entry name" value="PDEase_CS"/>
</dbReference>